<dbReference type="Proteomes" id="UP000076603">
    <property type="component" value="Unassembled WGS sequence"/>
</dbReference>
<dbReference type="AlphaFoldDB" id="A0A162TH45"/>
<evidence type="ECO:0000313" key="2">
    <source>
        <dbReference type="Proteomes" id="UP000076603"/>
    </source>
</evidence>
<reference evidence="1 2" key="1">
    <citation type="submission" date="2016-04" db="EMBL/GenBank/DDBJ databases">
        <title>Genome sequence of Clostridium magnum DSM 2767.</title>
        <authorList>
            <person name="Poehlein A."/>
            <person name="Uhlig R."/>
            <person name="Fischer R."/>
            <person name="Bahl H."/>
            <person name="Daniel R."/>
        </authorList>
    </citation>
    <scope>NUCLEOTIDE SEQUENCE [LARGE SCALE GENOMIC DNA]</scope>
    <source>
        <strain evidence="1 2">DSM 2767</strain>
    </source>
</reference>
<protein>
    <submittedName>
        <fullName evidence="1">Uncharacterized protein</fullName>
    </submittedName>
</protein>
<dbReference type="OrthoDB" id="5420310at2"/>
<keyword evidence="2" id="KW-1185">Reference proteome</keyword>
<organism evidence="1 2">
    <name type="scientific">Clostridium magnum DSM 2767</name>
    <dbReference type="NCBI Taxonomy" id="1121326"/>
    <lineage>
        <taxon>Bacteria</taxon>
        <taxon>Bacillati</taxon>
        <taxon>Bacillota</taxon>
        <taxon>Clostridia</taxon>
        <taxon>Eubacteriales</taxon>
        <taxon>Clostridiaceae</taxon>
        <taxon>Clostridium</taxon>
    </lineage>
</organism>
<dbReference type="PATRIC" id="fig|1121326.3.peg.2447"/>
<comment type="caution">
    <text evidence="1">The sequence shown here is derived from an EMBL/GenBank/DDBJ whole genome shotgun (WGS) entry which is preliminary data.</text>
</comment>
<sequence>MFSDVRSKKIVLVSHCILNQNSISDGTADYPGTNESILNLLIESKVGIIQMPCPEILCLGLDRGDTHGGEREVVVENTRIRHSLEKPASIEVISNFVNQIVFQIEEYIRNGFTILGIIGINRSPSCGVNTTSKNNQEVEGEGVFIETLRKALEEKSISIDMIGIKALETEKALIDIKRLLNMK</sequence>
<name>A0A162TH45_9CLOT</name>
<accession>A0A162TH45</accession>
<dbReference type="InterPro" id="IPR054648">
    <property type="entry name" value="TudS-rel"/>
</dbReference>
<proteinExistence type="predicted"/>
<dbReference type="RefSeq" id="WP_066622231.1">
    <property type="nucleotide sequence ID" value="NZ_FQXL01000021.1"/>
</dbReference>
<evidence type="ECO:0000313" key="1">
    <source>
        <dbReference type="EMBL" id="KZL92634.1"/>
    </source>
</evidence>
<dbReference type="EMBL" id="LWAE01000002">
    <property type="protein sequence ID" value="KZL92634.1"/>
    <property type="molecule type" value="Genomic_DNA"/>
</dbReference>
<gene>
    <name evidence="1" type="ORF">CLMAG_24480</name>
</gene>
<dbReference type="NCBIfam" id="NF045597">
    <property type="entry name" value="TudS_rel_CD3072"/>
    <property type="match status" value="1"/>
</dbReference>
<dbReference type="STRING" id="1121326.CLMAG_24480"/>